<dbReference type="InterPro" id="IPR012677">
    <property type="entry name" value="Nucleotide-bd_a/b_plait_sf"/>
</dbReference>
<evidence type="ECO:0000313" key="2">
    <source>
        <dbReference type="EMBL" id="KAK4794345.1"/>
    </source>
</evidence>
<dbReference type="EMBL" id="JAXQNO010000007">
    <property type="protein sequence ID" value="KAK4794345.1"/>
    <property type="molecule type" value="Genomic_DNA"/>
</dbReference>
<proteinExistence type="predicted"/>
<reference evidence="2 3" key="1">
    <citation type="journal article" date="2023" name="Hortic Res">
        <title>Pangenome of water caltrop reveals structural variations and asymmetric subgenome divergence after allopolyploidization.</title>
        <authorList>
            <person name="Zhang X."/>
            <person name="Chen Y."/>
            <person name="Wang L."/>
            <person name="Yuan Y."/>
            <person name="Fang M."/>
            <person name="Shi L."/>
            <person name="Lu R."/>
            <person name="Comes H.P."/>
            <person name="Ma Y."/>
            <person name="Chen Y."/>
            <person name="Huang G."/>
            <person name="Zhou Y."/>
            <person name="Zheng Z."/>
            <person name="Qiu Y."/>
        </authorList>
    </citation>
    <scope>NUCLEOTIDE SEQUENCE [LARGE SCALE GENOMIC DNA]</scope>
    <source>
        <strain evidence="2">F231</strain>
    </source>
</reference>
<dbReference type="SUPFAM" id="SSF54928">
    <property type="entry name" value="RNA-binding domain, RBD"/>
    <property type="match status" value="1"/>
</dbReference>
<evidence type="ECO:0000313" key="3">
    <source>
        <dbReference type="Proteomes" id="UP001346149"/>
    </source>
</evidence>
<name>A0AAN7RAJ4_TRANT</name>
<dbReference type="AlphaFoldDB" id="A0AAN7RAJ4"/>
<dbReference type="Gene3D" id="3.30.70.330">
    <property type="match status" value="1"/>
</dbReference>
<sequence>MAEGAEADDRVILYKDNYMEDEDTEEQLDEDIGGVKHDVNPNNEEQDPESESGEEHQSPQSTGSHASGEPAVDEEERPAASMNGDGRDKHAELLSLPPHGSKVFIGGLPRDILEEDLRDLCEPNSEIFEFGKVHACDSALSWAFCLGSHLSFMCNLFSGLAS</sequence>
<gene>
    <name evidence="2" type="ORF">SAY86_012339</name>
</gene>
<feature type="region of interest" description="Disordered" evidence="1">
    <location>
        <begin position="1"/>
        <end position="99"/>
    </location>
</feature>
<comment type="caution">
    <text evidence="2">The sequence shown here is derived from an EMBL/GenBank/DDBJ whole genome shotgun (WGS) entry which is preliminary data.</text>
</comment>
<keyword evidence="3" id="KW-1185">Reference proteome</keyword>
<organism evidence="2 3">
    <name type="scientific">Trapa natans</name>
    <name type="common">Water chestnut</name>
    <dbReference type="NCBI Taxonomy" id="22666"/>
    <lineage>
        <taxon>Eukaryota</taxon>
        <taxon>Viridiplantae</taxon>
        <taxon>Streptophyta</taxon>
        <taxon>Embryophyta</taxon>
        <taxon>Tracheophyta</taxon>
        <taxon>Spermatophyta</taxon>
        <taxon>Magnoliopsida</taxon>
        <taxon>eudicotyledons</taxon>
        <taxon>Gunneridae</taxon>
        <taxon>Pentapetalae</taxon>
        <taxon>rosids</taxon>
        <taxon>malvids</taxon>
        <taxon>Myrtales</taxon>
        <taxon>Lythraceae</taxon>
        <taxon>Trapa</taxon>
    </lineage>
</organism>
<dbReference type="GO" id="GO:0003676">
    <property type="term" value="F:nucleic acid binding"/>
    <property type="evidence" value="ECO:0007669"/>
    <property type="project" value="InterPro"/>
</dbReference>
<dbReference type="InterPro" id="IPR035979">
    <property type="entry name" value="RBD_domain_sf"/>
</dbReference>
<dbReference type="Proteomes" id="UP001346149">
    <property type="component" value="Unassembled WGS sequence"/>
</dbReference>
<protein>
    <submittedName>
        <fullName evidence="2">Uncharacterized protein</fullName>
    </submittedName>
</protein>
<accession>A0AAN7RAJ4</accession>
<evidence type="ECO:0000256" key="1">
    <source>
        <dbReference type="SAM" id="MobiDB-lite"/>
    </source>
</evidence>
<feature type="compositionally biased region" description="Acidic residues" evidence="1">
    <location>
        <begin position="19"/>
        <end position="32"/>
    </location>
</feature>